<keyword evidence="3" id="KW-1185">Reference proteome</keyword>
<sequence length="239" mass="26054">MTPPRRTLRVAALLLLTTAWIAGPWPAAAQSLSASPGPVAVPLQDLPAAESLGDRLERIWSGVIDSIGFGTGSMGYAIRQNQTNQTDDFTWLMDIAGFKLKEIESTVGLIPGLTLVFGQSRELSEADREFLLRSLDRHARRHGGPIAVIQRAIVSGILDANEIGGFGVDKLQVTLMPLPYVKFTLSPVDPPLGQEASRILRSIDRLNQRLQTMSPSNQGFEQRAPGPAQIRPAVYEIQH</sequence>
<accession>A0A2W7IJ93</accession>
<reference evidence="2 3" key="1">
    <citation type="submission" date="2018-06" db="EMBL/GenBank/DDBJ databases">
        <title>Genomic Encyclopedia of Archaeal and Bacterial Type Strains, Phase II (KMG-II): from individual species to whole genera.</title>
        <authorList>
            <person name="Goeker M."/>
        </authorList>
    </citation>
    <scope>NUCLEOTIDE SEQUENCE [LARGE SCALE GENOMIC DNA]</scope>
    <source>
        <strain evidence="2 3">DSM 24525</strain>
    </source>
</reference>
<protein>
    <submittedName>
        <fullName evidence="2">Uncharacterized protein</fullName>
    </submittedName>
</protein>
<dbReference type="AlphaFoldDB" id="A0A2W7IJ93"/>
<evidence type="ECO:0000313" key="3">
    <source>
        <dbReference type="Proteomes" id="UP000249688"/>
    </source>
</evidence>
<feature type="chain" id="PRO_5015968091" evidence="1">
    <location>
        <begin position="30"/>
        <end position="239"/>
    </location>
</feature>
<dbReference type="EMBL" id="QKYU01000007">
    <property type="protein sequence ID" value="PZW47024.1"/>
    <property type="molecule type" value="Genomic_DNA"/>
</dbReference>
<evidence type="ECO:0000256" key="1">
    <source>
        <dbReference type="SAM" id="SignalP"/>
    </source>
</evidence>
<name>A0A2W7IJ93_9PROT</name>
<feature type="signal peptide" evidence="1">
    <location>
        <begin position="1"/>
        <end position="29"/>
    </location>
</feature>
<evidence type="ECO:0000313" key="2">
    <source>
        <dbReference type="EMBL" id="PZW47024.1"/>
    </source>
</evidence>
<dbReference type="Proteomes" id="UP000249688">
    <property type="component" value="Unassembled WGS sequence"/>
</dbReference>
<organism evidence="2 3">
    <name type="scientific">Humitalea rosea</name>
    <dbReference type="NCBI Taxonomy" id="990373"/>
    <lineage>
        <taxon>Bacteria</taxon>
        <taxon>Pseudomonadati</taxon>
        <taxon>Pseudomonadota</taxon>
        <taxon>Alphaproteobacteria</taxon>
        <taxon>Acetobacterales</taxon>
        <taxon>Roseomonadaceae</taxon>
        <taxon>Humitalea</taxon>
    </lineage>
</organism>
<comment type="caution">
    <text evidence="2">The sequence shown here is derived from an EMBL/GenBank/DDBJ whole genome shotgun (WGS) entry which is preliminary data.</text>
</comment>
<keyword evidence="1" id="KW-0732">Signal</keyword>
<gene>
    <name evidence="2" type="ORF">C8P66_10762</name>
</gene>
<proteinExistence type="predicted"/>